<dbReference type="Proteomes" id="UP000070184">
    <property type="component" value="Unassembled WGS sequence"/>
</dbReference>
<keyword evidence="3" id="KW-1185">Reference proteome</keyword>
<sequence>MDENLEKKVESVRRTSEESVVKSENLEQAVEDVMQTADEDEKGVEVARRMFDFALELPPEVAVPLGEYIFQQVNDQIFYEIAGSEEFKKYAERYREHVPLRVLREEDIPLRET</sequence>
<gene>
    <name evidence="2" type="ORF">AKJ61_00775</name>
</gene>
<evidence type="ECO:0000256" key="1">
    <source>
        <dbReference type="SAM" id="MobiDB-lite"/>
    </source>
</evidence>
<organism evidence="2 3">
    <name type="scientific">candidate division MSBL1 archaeon SCGC-AAA259B11</name>
    <dbReference type="NCBI Taxonomy" id="1698260"/>
    <lineage>
        <taxon>Archaea</taxon>
        <taxon>Methanobacteriati</taxon>
        <taxon>Methanobacteriota</taxon>
        <taxon>candidate division MSBL1</taxon>
    </lineage>
</organism>
<evidence type="ECO:0000313" key="2">
    <source>
        <dbReference type="EMBL" id="KXA90367.1"/>
    </source>
</evidence>
<proteinExistence type="predicted"/>
<protein>
    <submittedName>
        <fullName evidence="2">Uncharacterized protein</fullName>
    </submittedName>
</protein>
<accession>A0A133U876</accession>
<dbReference type="EMBL" id="LHXK01000006">
    <property type="protein sequence ID" value="KXA90367.1"/>
    <property type="molecule type" value="Genomic_DNA"/>
</dbReference>
<evidence type="ECO:0000313" key="3">
    <source>
        <dbReference type="Proteomes" id="UP000070184"/>
    </source>
</evidence>
<feature type="compositionally biased region" description="Basic and acidic residues" evidence="1">
    <location>
        <begin position="1"/>
        <end position="25"/>
    </location>
</feature>
<reference evidence="2 3" key="1">
    <citation type="journal article" date="2016" name="Sci. Rep.">
        <title>Metabolic traits of an uncultured archaeal lineage -MSBL1- from brine pools of the Red Sea.</title>
        <authorList>
            <person name="Mwirichia R."/>
            <person name="Alam I."/>
            <person name="Rashid M."/>
            <person name="Vinu M."/>
            <person name="Ba-Alawi W."/>
            <person name="Anthony Kamau A."/>
            <person name="Kamanda Ngugi D."/>
            <person name="Goker M."/>
            <person name="Klenk H.P."/>
            <person name="Bajic V."/>
            <person name="Stingl U."/>
        </authorList>
    </citation>
    <scope>NUCLEOTIDE SEQUENCE [LARGE SCALE GENOMIC DNA]</scope>
    <source>
        <strain evidence="2">SCGC-AAA259B11</strain>
    </source>
</reference>
<name>A0A133U876_9EURY</name>
<comment type="caution">
    <text evidence="2">The sequence shown here is derived from an EMBL/GenBank/DDBJ whole genome shotgun (WGS) entry which is preliminary data.</text>
</comment>
<dbReference type="AlphaFoldDB" id="A0A133U876"/>
<feature type="region of interest" description="Disordered" evidence="1">
    <location>
        <begin position="1"/>
        <end position="27"/>
    </location>
</feature>